<dbReference type="Proteomes" id="UP000757435">
    <property type="component" value="Unassembled WGS sequence"/>
</dbReference>
<feature type="domain" description="Transcription regulator PadR N-terminal" evidence="1">
    <location>
        <begin position="7"/>
        <end position="80"/>
    </location>
</feature>
<dbReference type="Pfam" id="PF03551">
    <property type="entry name" value="PadR"/>
    <property type="match status" value="1"/>
</dbReference>
<dbReference type="PANTHER" id="PTHR43252:SF4">
    <property type="entry name" value="TRANSCRIPTIONAL REGULATORY PROTEIN"/>
    <property type="match status" value="1"/>
</dbReference>
<reference evidence="3" key="2">
    <citation type="journal article" date="2022" name="Microbiol. Resour. Announc.">
        <title>Metagenome Sequencing to Explore Phylogenomics of Terrestrial Cyanobacteria.</title>
        <authorList>
            <person name="Ward R.D."/>
            <person name="Stajich J.E."/>
            <person name="Johansen J.R."/>
            <person name="Huntemann M."/>
            <person name="Clum A."/>
            <person name="Foster B."/>
            <person name="Foster B."/>
            <person name="Roux S."/>
            <person name="Palaniappan K."/>
            <person name="Varghese N."/>
            <person name="Mukherjee S."/>
            <person name="Reddy T.B.K."/>
            <person name="Daum C."/>
            <person name="Copeland A."/>
            <person name="Chen I.A."/>
            <person name="Ivanova N.N."/>
            <person name="Kyrpides N.C."/>
            <person name="Shapiro N."/>
            <person name="Eloe-Fadrosh E.A."/>
            <person name="Pietrasiak N."/>
        </authorList>
    </citation>
    <scope>NUCLEOTIDE SEQUENCE</scope>
    <source>
        <strain evidence="3">UHER 2000/2452</strain>
    </source>
</reference>
<evidence type="ECO:0000259" key="2">
    <source>
        <dbReference type="Pfam" id="PF10400"/>
    </source>
</evidence>
<evidence type="ECO:0000313" key="4">
    <source>
        <dbReference type="Proteomes" id="UP000757435"/>
    </source>
</evidence>
<dbReference type="Gene3D" id="6.10.140.190">
    <property type="match status" value="1"/>
</dbReference>
<organism evidence="3 4">
    <name type="scientific">Drouetiella hepatica Uher 2000/2452</name>
    <dbReference type="NCBI Taxonomy" id="904376"/>
    <lineage>
        <taxon>Bacteria</taxon>
        <taxon>Bacillati</taxon>
        <taxon>Cyanobacteriota</taxon>
        <taxon>Cyanophyceae</taxon>
        <taxon>Oculatellales</taxon>
        <taxon>Oculatellaceae</taxon>
        <taxon>Drouetiella</taxon>
    </lineage>
</organism>
<dbReference type="EMBL" id="JAHHHD010000018">
    <property type="protein sequence ID" value="MBW4660195.1"/>
    <property type="molecule type" value="Genomic_DNA"/>
</dbReference>
<comment type="caution">
    <text evidence="3">The sequence shown here is derived from an EMBL/GenBank/DDBJ whole genome shotgun (WGS) entry which is preliminary data.</text>
</comment>
<dbReference type="InterPro" id="IPR018309">
    <property type="entry name" value="Tscrpt_reg_PadR_C"/>
</dbReference>
<dbReference type="AlphaFoldDB" id="A0A951QE95"/>
<dbReference type="SUPFAM" id="SSF46785">
    <property type="entry name" value="Winged helix' DNA-binding domain"/>
    <property type="match status" value="1"/>
</dbReference>
<proteinExistence type="predicted"/>
<evidence type="ECO:0000259" key="1">
    <source>
        <dbReference type="Pfam" id="PF03551"/>
    </source>
</evidence>
<protein>
    <submittedName>
        <fullName evidence="3">PadR family transcriptional regulator</fullName>
    </submittedName>
</protein>
<dbReference type="PANTHER" id="PTHR43252">
    <property type="entry name" value="TRANSCRIPTIONAL REGULATOR YQJI"/>
    <property type="match status" value="1"/>
</dbReference>
<dbReference type="Pfam" id="PF10400">
    <property type="entry name" value="Vir_act_alpha_C"/>
    <property type="match status" value="1"/>
</dbReference>
<name>A0A951QE95_9CYAN</name>
<reference evidence="3" key="1">
    <citation type="submission" date="2021-05" db="EMBL/GenBank/DDBJ databases">
        <authorList>
            <person name="Pietrasiak N."/>
            <person name="Ward R."/>
            <person name="Stajich J.E."/>
            <person name="Kurbessoian T."/>
        </authorList>
    </citation>
    <scope>NUCLEOTIDE SEQUENCE</scope>
    <source>
        <strain evidence="3">UHER 2000/2452</strain>
    </source>
</reference>
<feature type="domain" description="Transcription regulator PadR C-terminal" evidence="2">
    <location>
        <begin position="92"/>
        <end position="175"/>
    </location>
</feature>
<evidence type="ECO:0000313" key="3">
    <source>
        <dbReference type="EMBL" id="MBW4660195.1"/>
    </source>
</evidence>
<accession>A0A951QE95</accession>
<sequence>MALVHAILTVLVEQPCSGYDLRKKFEGSVGFFWRASFQQIYRELTKLEEQGLLQAQAIHQESRPDKKIYSVTEAGQQYLSQWIAQPSEVSPLKDDLLVKLFAGYLVPQDTILAELEQHRQQHLQQLAVYQAIEQQYFQNSDTFSRKQQFHYITLRQGIRYETEWLNWCQEAIEFLQ</sequence>
<dbReference type="InterPro" id="IPR005149">
    <property type="entry name" value="Tscrpt_reg_PadR_N"/>
</dbReference>
<gene>
    <name evidence="3" type="ORF">KME15_16085</name>
</gene>
<dbReference type="InterPro" id="IPR036390">
    <property type="entry name" value="WH_DNA-bd_sf"/>
</dbReference>
<dbReference type="Gene3D" id="1.10.10.10">
    <property type="entry name" value="Winged helix-like DNA-binding domain superfamily/Winged helix DNA-binding domain"/>
    <property type="match status" value="1"/>
</dbReference>
<dbReference type="InterPro" id="IPR036388">
    <property type="entry name" value="WH-like_DNA-bd_sf"/>
</dbReference>